<feature type="region of interest" description="Disordered" evidence="2">
    <location>
        <begin position="68"/>
        <end position="121"/>
    </location>
</feature>
<feature type="compositionally biased region" description="Basic and acidic residues" evidence="2">
    <location>
        <begin position="13"/>
        <end position="35"/>
    </location>
</feature>
<feature type="compositionally biased region" description="Basic and acidic residues" evidence="2">
    <location>
        <begin position="85"/>
        <end position="97"/>
    </location>
</feature>
<protein>
    <submittedName>
        <fullName evidence="3">Uncharacterized protein</fullName>
    </submittedName>
</protein>
<dbReference type="Proteomes" id="UP001374535">
    <property type="component" value="Chromosome 1"/>
</dbReference>
<evidence type="ECO:0000256" key="2">
    <source>
        <dbReference type="SAM" id="MobiDB-lite"/>
    </source>
</evidence>
<feature type="compositionally biased region" description="Basic and acidic residues" evidence="2">
    <location>
        <begin position="69"/>
        <end position="78"/>
    </location>
</feature>
<accession>A0AAQ3P9Y4</accession>
<name>A0AAQ3P9Y4_VIGMU</name>
<dbReference type="AlphaFoldDB" id="A0AAQ3P9Y4"/>
<feature type="region of interest" description="Disordered" evidence="2">
    <location>
        <begin position="1"/>
        <end position="42"/>
    </location>
</feature>
<dbReference type="EMBL" id="CP144700">
    <property type="protein sequence ID" value="WVZ23652.1"/>
    <property type="molecule type" value="Genomic_DNA"/>
</dbReference>
<proteinExistence type="predicted"/>
<keyword evidence="1" id="KW-0175">Coiled coil</keyword>
<evidence type="ECO:0000313" key="3">
    <source>
        <dbReference type="EMBL" id="WVZ23652.1"/>
    </source>
</evidence>
<organism evidence="3 4">
    <name type="scientific">Vigna mungo</name>
    <name type="common">Black gram</name>
    <name type="synonym">Phaseolus mungo</name>
    <dbReference type="NCBI Taxonomy" id="3915"/>
    <lineage>
        <taxon>Eukaryota</taxon>
        <taxon>Viridiplantae</taxon>
        <taxon>Streptophyta</taxon>
        <taxon>Embryophyta</taxon>
        <taxon>Tracheophyta</taxon>
        <taxon>Spermatophyta</taxon>
        <taxon>Magnoliopsida</taxon>
        <taxon>eudicotyledons</taxon>
        <taxon>Gunneridae</taxon>
        <taxon>Pentapetalae</taxon>
        <taxon>rosids</taxon>
        <taxon>fabids</taxon>
        <taxon>Fabales</taxon>
        <taxon>Fabaceae</taxon>
        <taxon>Papilionoideae</taxon>
        <taxon>50 kb inversion clade</taxon>
        <taxon>NPAAA clade</taxon>
        <taxon>indigoferoid/millettioid clade</taxon>
        <taxon>Phaseoleae</taxon>
        <taxon>Vigna</taxon>
    </lineage>
</organism>
<feature type="compositionally biased region" description="Acidic residues" evidence="2">
    <location>
        <begin position="172"/>
        <end position="182"/>
    </location>
</feature>
<sequence>MASFSQTGRTRFLRNEETCVDKSDSGSERMKHATETVESLEDEETYLMAERLSNFLLCKRETNLNLAGNKEHSRKQDEDAASSNWKKEHEGRDEHQPTKGQDADSLSVEMSSGATPYRPKTNFERHMVEQMQTLVNHHSTYTSRLKKMDEEIAALQKIIGNQNLGDERVATDDEVEEEDDGDDGSKEKEREQEETNLCLMGKSTIFESIVSSDESECSENRYYQLLDAFQELYDEAMKLQHLIIKFRKENKSLENRSEVLDNENESLKSKLESLENISQNTMHVNKKCDQECEIYPRQLERIKYLMKTLSKFTLESSNLDALLGS</sequence>
<reference evidence="3 4" key="1">
    <citation type="journal article" date="2023" name="Life. Sci Alliance">
        <title>Evolutionary insights into 3D genome organization and epigenetic landscape of Vigna mungo.</title>
        <authorList>
            <person name="Junaid A."/>
            <person name="Singh B."/>
            <person name="Bhatia S."/>
        </authorList>
    </citation>
    <scope>NUCLEOTIDE SEQUENCE [LARGE SCALE GENOMIC DNA]</scope>
    <source>
        <strain evidence="3">Urdbean</strain>
    </source>
</reference>
<feature type="region of interest" description="Disordered" evidence="2">
    <location>
        <begin position="165"/>
        <end position="194"/>
    </location>
</feature>
<evidence type="ECO:0000256" key="1">
    <source>
        <dbReference type="SAM" id="Coils"/>
    </source>
</evidence>
<feature type="coiled-coil region" evidence="1">
    <location>
        <begin position="236"/>
        <end position="280"/>
    </location>
</feature>
<feature type="compositionally biased region" description="Basic and acidic residues" evidence="2">
    <location>
        <begin position="183"/>
        <end position="193"/>
    </location>
</feature>
<gene>
    <name evidence="3" type="ORF">V8G54_002196</name>
</gene>
<evidence type="ECO:0000313" key="4">
    <source>
        <dbReference type="Proteomes" id="UP001374535"/>
    </source>
</evidence>
<keyword evidence="4" id="KW-1185">Reference proteome</keyword>